<accession>A0ABQ8E3M3</accession>
<reference evidence="1 2" key="1">
    <citation type="submission" date="2021-05" db="EMBL/GenBank/DDBJ databases">
        <title>Genome Assembly of Synthetic Allotetraploid Brassica napus Reveals Homoeologous Exchanges between Subgenomes.</title>
        <authorList>
            <person name="Davis J.T."/>
        </authorList>
    </citation>
    <scope>NUCLEOTIDE SEQUENCE [LARGE SCALE GENOMIC DNA]</scope>
    <source>
        <strain evidence="2">cv. Da-Ae</strain>
        <tissue evidence="1">Seedling</tissue>
    </source>
</reference>
<proteinExistence type="predicted"/>
<dbReference type="EMBL" id="JAGKQM010000003">
    <property type="protein sequence ID" value="KAH0936226.1"/>
    <property type="molecule type" value="Genomic_DNA"/>
</dbReference>
<evidence type="ECO:0000313" key="2">
    <source>
        <dbReference type="Proteomes" id="UP000824890"/>
    </source>
</evidence>
<keyword evidence="2" id="KW-1185">Reference proteome</keyword>
<gene>
    <name evidence="1" type="ORF">HID58_013343</name>
</gene>
<comment type="caution">
    <text evidence="1">The sequence shown here is derived from an EMBL/GenBank/DDBJ whole genome shotgun (WGS) entry which is preliminary data.</text>
</comment>
<name>A0ABQ8E3M3_BRANA</name>
<organism evidence="1 2">
    <name type="scientific">Brassica napus</name>
    <name type="common">Rape</name>
    <dbReference type="NCBI Taxonomy" id="3708"/>
    <lineage>
        <taxon>Eukaryota</taxon>
        <taxon>Viridiplantae</taxon>
        <taxon>Streptophyta</taxon>
        <taxon>Embryophyta</taxon>
        <taxon>Tracheophyta</taxon>
        <taxon>Spermatophyta</taxon>
        <taxon>Magnoliopsida</taxon>
        <taxon>eudicotyledons</taxon>
        <taxon>Gunneridae</taxon>
        <taxon>Pentapetalae</taxon>
        <taxon>rosids</taxon>
        <taxon>malvids</taxon>
        <taxon>Brassicales</taxon>
        <taxon>Brassicaceae</taxon>
        <taxon>Brassiceae</taxon>
        <taxon>Brassica</taxon>
    </lineage>
</organism>
<sequence length="190" mass="22305">MGGPASGERFSTQRIRLRMPCRCHRLSYKWGRILWVEPHELEWEVMEWREVMGLEALRKTLAASKLVSYGGWLWDRWETCRREEPMLALGLRRLEIDEIFLGHKLNNSGPNMLIFGETQEDRENIVWSEAAMTLDPPPHQHHYKIFARELVVMVFCQVMLSWTIVKSNVESMKESRTTNSESTNTIQISV</sequence>
<protein>
    <submittedName>
        <fullName evidence="1">Uncharacterized protein</fullName>
    </submittedName>
</protein>
<dbReference type="Proteomes" id="UP000824890">
    <property type="component" value="Unassembled WGS sequence"/>
</dbReference>
<evidence type="ECO:0000313" key="1">
    <source>
        <dbReference type="EMBL" id="KAH0936226.1"/>
    </source>
</evidence>